<organism evidence="3 4">
    <name type="scientific">Microbulbifer spongiae</name>
    <dbReference type="NCBI Taxonomy" id="2944933"/>
    <lineage>
        <taxon>Bacteria</taxon>
        <taxon>Pseudomonadati</taxon>
        <taxon>Pseudomonadota</taxon>
        <taxon>Gammaproteobacteria</taxon>
        <taxon>Cellvibrionales</taxon>
        <taxon>Microbulbiferaceae</taxon>
        <taxon>Microbulbifer</taxon>
    </lineage>
</organism>
<dbReference type="PANTHER" id="PTHR21240:SF30">
    <property type="entry name" value="AMIDOHYDROLASE-RELATED DOMAIN-CONTAINING PROTEIN-RELATED"/>
    <property type="match status" value="1"/>
</dbReference>
<keyword evidence="4" id="KW-1185">Reference proteome</keyword>
<keyword evidence="1" id="KW-0456">Lyase</keyword>
<dbReference type="SUPFAM" id="SSF51556">
    <property type="entry name" value="Metallo-dependent hydrolases"/>
    <property type="match status" value="1"/>
</dbReference>
<gene>
    <name evidence="3" type="ORF">M8T91_07590</name>
</gene>
<evidence type="ECO:0000313" key="4">
    <source>
        <dbReference type="Proteomes" id="UP001321520"/>
    </source>
</evidence>
<dbReference type="RefSeq" id="WP_301418384.1">
    <property type="nucleotide sequence ID" value="NZ_CP098023.1"/>
</dbReference>
<accession>A0ABY9EE68</accession>
<dbReference type="InterPro" id="IPR006680">
    <property type="entry name" value="Amidohydro-rel"/>
</dbReference>
<proteinExistence type="predicted"/>
<dbReference type="Proteomes" id="UP001321520">
    <property type="component" value="Chromosome"/>
</dbReference>
<dbReference type="Pfam" id="PF04909">
    <property type="entry name" value="Amidohydro_2"/>
    <property type="match status" value="1"/>
</dbReference>
<dbReference type="InterPro" id="IPR032466">
    <property type="entry name" value="Metal_Hydrolase"/>
</dbReference>
<protein>
    <submittedName>
        <fullName evidence="3">Amidohydrolase family protein</fullName>
    </submittedName>
</protein>
<name>A0ABY9EE68_9GAMM</name>
<evidence type="ECO:0000259" key="2">
    <source>
        <dbReference type="Pfam" id="PF04909"/>
    </source>
</evidence>
<evidence type="ECO:0000313" key="3">
    <source>
        <dbReference type="EMBL" id="WKD51270.1"/>
    </source>
</evidence>
<dbReference type="EMBL" id="CP098023">
    <property type="protein sequence ID" value="WKD51270.1"/>
    <property type="molecule type" value="Genomic_DNA"/>
</dbReference>
<reference evidence="3 4" key="1">
    <citation type="submission" date="2022-05" db="EMBL/GenBank/DDBJ databases">
        <title>Microbulbifer sp. nov., isolated from sponge.</title>
        <authorList>
            <person name="Gao L."/>
        </authorList>
    </citation>
    <scope>NUCLEOTIDE SEQUENCE [LARGE SCALE GENOMIC DNA]</scope>
    <source>
        <strain evidence="3 4">MI-G</strain>
    </source>
</reference>
<dbReference type="PANTHER" id="PTHR21240">
    <property type="entry name" value="2-AMINO-3-CARBOXYLMUCONATE-6-SEMIALDEHYDE DECARBOXYLASE"/>
    <property type="match status" value="1"/>
</dbReference>
<evidence type="ECO:0000256" key="1">
    <source>
        <dbReference type="ARBA" id="ARBA00023239"/>
    </source>
</evidence>
<dbReference type="InterPro" id="IPR032465">
    <property type="entry name" value="ACMSD"/>
</dbReference>
<sequence length="329" mass="37411">MKDKIALEEHISTIENNRYWDSESEGIRNGKEYMEYIERHLLDPFLRLDLMDQYGIELMILSLTSPGVQSFLNANEATEFAKRTNDLMAKQLLAGQSRFMGFATVALQDPTAAADELERAVTQLNMKGALINGYTNVEDDNTGQYLDEPPIWEFWERASKLNVPIYLHPREPLPTQIRNYENYGSLIGSAWGFAHETATHAIRLMLSGLFDKYPQLTVILGHLGEGLPFLLPRLQHRLHKQRNGAGLGQATKTVSEYFSQNFYITTSGHFHTKALVDSIAEIGIDRVMFSVDTPYEDVEEAATWFDDADISDNDRQKIGRENAVRLFSL</sequence>
<dbReference type="Gene3D" id="3.20.20.140">
    <property type="entry name" value="Metal-dependent hydrolases"/>
    <property type="match status" value="1"/>
</dbReference>
<feature type="domain" description="Amidohydrolase-related" evidence="2">
    <location>
        <begin position="67"/>
        <end position="328"/>
    </location>
</feature>